<dbReference type="PANTHER" id="PTHR12780">
    <property type="entry name" value="RNA POLYMERASE III DNA DIRECTED , 39KD SUBUNIT-RELATED"/>
    <property type="match status" value="1"/>
</dbReference>
<proteinExistence type="predicted"/>
<organism evidence="1 2">
    <name type="scientific">Ignisphaera cupida</name>
    <dbReference type="NCBI Taxonomy" id="3050454"/>
    <lineage>
        <taxon>Archaea</taxon>
        <taxon>Thermoproteota</taxon>
        <taxon>Thermoprotei</taxon>
        <taxon>Desulfurococcales</taxon>
        <taxon>Desulfurococcaceae</taxon>
        <taxon>Ignisphaera</taxon>
    </lineage>
</organism>
<reference evidence="1 2" key="1">
    <citation type="submission" date="2023-05" db="EMBL/GenBank/DDBJ databases">
        <title>A new hyperthermophilic archaea 'Ignisphaera cupida' sp. nov. and description of the family 'Ignisphaeraceae' fam. nov.</title>
        <authorList>
            <person name="Podosokorskaya O.A."/>
            <person name="Elcheninov A.G."/>
            <person name="Klukina A."/>
            <person name="Merkel A.Y."/>
        </authorList>
    </citation>
    <scope>NUCLEOTIDE SEQUENCE [LARGE SCALE GENOMIC DNA]</scope>
    <source>
        <strain evidence="1 2">4213-co</strain>
    </source>
</reference>
<gene>
    <name evidence="1" type="ORF">QPL79_00515</name>
</gene>
<dbReference type="InterPro" id="IPR036390">
    <property type="entry name" value="WH_DNA-bd_sf"/>
</dbReference>
<evidence type="ECO:0008006" key="3">
    <source>
        <dbReference type="Google" id="ProtNLM"/>
    </source>
</evidence>
<dbReference type="InterPro" id="IPR036388">
    <property type="entry name" value="WH-like_DNA-bd_sf"/>
</dbReference>
<evidence type="ECO:0000313" key="2">
    <source>
        <dbReference type="Proteomes" id="UP001529235"/>
    </source>
</evidence>
<dbReference type="SUPFAM" id="SSF46785">
    <property type="entry name" value="Winged helix' DNA-binding domain"/>
    <property type="match status" value="1"/>
</dbReference>
<dbReference type="AlphaFoldDB" id="A0ABD4Z684"/>
<dbReference type="Gene3D" id="1.10.10.10">
    <property type="entry name" value="Winged helix-like DNA-binding domain superfamily/Winged helix DNA-binding domain"/>
    <property type="match status" value="1"/>
</dbReference>
<evidence type="ECO:0000313" key="1">
    <source>
        <dbReference type="EMBL" id="MDK6027850.1"/>
    </source>
</evidence>
<dbReference type="InterPro" id="IPR016049">
    <property type="entry name" value="RNA_pol_Rpc34-like"/>
</dbReference>
<comment type="caution">
    <text evidence="1">The sequence shown here is derived from an EMBL/GenBank/DDBJ whole genome shotgun (WGS) entry which is preliminary data.</text>
</comment>
<dbReference type="Proteomes" id="UP001529235">
    <property type="component" value="Unassembled WGS sequence"/>
</dbReference>
<sequence>MDNLSDVERIVYDIIKKETESVGGIWQRKLKEMPELRNIKPRTLQHIVKKLIKLKLVKRIKIENNGKTAYFLKAVTEGDEGANKALDLLQQELFEIPCITCRYLSVCGIDKIHEPSKCIILTKYLFSKAMNTKTK</sequence>
<keyword evidence="2" id="KW-1185">Reference proteome</keyword>
<protein>
    <recommendedName>
        <fullName evidence="3">Lrp/AsnC family transcriptional regulator</fullName>
    </recommendedName>
</protein>
<accession>A0ABD4Z684</accession>
<name>A0ABD4Z684_9CREN</name>
<dbReference type="RefSeq" id="WP_285272831.1">
    <property type="nucleotide sequence ID" value="NZ_JASNVW010000001.1"/>
</dbReference>
<dbReference type="EMBL" id="JASNVW010000001">
    <property type="protein sequence ID" value="MDK6027850.1"/>
    <property type="molecule type" value="Genomic_DNA"/>
</dbReference>